<evidence type="ECO:0000313" key="2">
    <source>
        <dbReference type="Proteomes" id="UP001208938"/>
    </source>
</evidence>
<dbReference type="RefSeq" id="WP_264507297.1">
    <property type="nucleotide sequence ID" value="NZ_JAPDFL010000001.1"/>
</dbReference>
<sequence length="365" mass="40764">MKIGVFGHHPDLYPGFNALMSANFVYGFARLGHDVTLLLPEVGVRSQHARLAKLGKSVSDLDTFEAEAFDIRVIDPDTDLGRFDLVIWQSYFKEDEAFWPAIRKAARLVAKNTPRLLVGDPDRDARIFKGITNRYDIVGLALNSDFALAAESFATSQPEALKRCLYQPRGFRQDWLVPDDTFDGAPVFGIEKGVGASGDEYSYLAPVLEELRRRHGTVDLIGARFDDPRLTTRRIGLLPARQFYRQFLAPLWAYLMINVDHSRQSKNAFVINGRTVYPGLYENQVVEAQMAGAAVVGQADALPEELVASTMTGLRFDRYSQTDEIVEFLDQVIRNRPTVSASAKAWARTHHSIDAMIAPLLAMAA</sequence>
<name>A0ABT3H3V3_9RHOB</name>
<reference evidence="1 2" key="1">
    <citation type="submission" date="2022-10" db="EMBL/GenBank/DDBJ databases">
        <title>Pararhodobacter sp. nov., isolated from marine algae.</title>
        <authorList>
            <person name="Choi B.J."/>
            <person name="Kim J.M."/>
            <person name="Lee J.K."/>
            <person name="Choi D.G."/>
            <person name="Jeon C.O."/>
        </authorList>
    </citation>
    <scope>NUCLEOTIDE SEQUENCE [LARGE SCALE GENOMIC DNA]</scope>
    <source>
        <strain evidence="1 2">ZQ420</strain>
    </source>
</reference>
<evidence type="ECO:0008006" key="3">
    <source>
        <dbReference type="Google" id="ProtNLM"/>
    </source>
</evidence>
<dbReference type="Proteomes" id="UP001208938">
    <property type="component" value="Unassembled WGS sequence"/>
</dbReference>
<keyword evidence="2" id="KW-1185">Reference proteome</keyword>
<evidence type="ECO:0000313" key="1">
    <source>
        <dbReference type="EMBL" id="MCW1934511.1"/>
    </source>
</evidence>
<accession>A0ABT3H3V3</accession>
<proteinExistence type="predicted"/>
<comment type="caution">
    <text evidence="1">The sequence shown here is derived from an EMBL/GenBank/DDBJ whole genome shotgun (WGS) entry which is preliminary data.</text>
</comment>
<organism evidence="1 2">
    <name type="scientific">Pararhodobacter zhoushanensis</name>
    <dbReference type="NCBI Taxonomy" id="2479545"/>
    <lineage>
        <taxon>Bacteria</taxon>
        <taxon>Pseudomonadati</taxon>
        <taxon>Pseudomonadota</taxon>
        <taxon>Alphaproteobacteria</taxon>
        <taxon>Rhodobacterales</taxon>
        <taxon>Paracoccaceae</taxon>
        <taxon>Pararhodobacter</taxon>
    </lineage>
</organism>
<dbReference type="EMBL" id="JAPDFL010000001">
    <property type="protein sequence ID" value="MCW1934511.1"/>
    <property type="molecule type" value="Genomic_DNA"/>
</dbReference>
<protein>
    <recommendedName>
        <fullName evidence="3">Glycosyl transferases group 1</fullName>
    </recommendedName>
</protein>
<gene>
    <name evidence="1" type="ORF">OKW52_20200</name>
</gene>